<evidence type="ECO:0000313" key="2">
    <source>
        <dbReference type="EMBL" id="TQV84361.1"/>
    </source>
</evidence>
<keyword evidence="3" id="KW-1185">Reference proteome</keyword>
<evidence type="ECO:0000313" key="3">
    <source>
        <dbReference type="Proteomes" id="UP000315439"/>
    </source>
</evidence>
<dbReference type="EMBL" id="VIKS01000014">
    <property type="protein sequence ID" value="TQV84361.1"/>
    <property type="molecule type" value="Genomic_DNA"/>
</dbReference>
<comment type="caution">
    <text evidence="2">The sequence shown here is derived from an EMBL/GenBank/DDBJ whole genome shotgun (WGS) entry which is preliminary data.</text>
</comment>
<sequence length="372" mass="41775">MLNEQQEALLDQDVTTSADQTETTDKEHCVAQLNTLINANWTDYYQALSQLAANYQIPECLKLLNAADEILNQADDPANASQTERYLIGGVKDAQTANQFPFDTQILGNMESFASFKKLLRNDPAGIAKLLKIIPKTGPIDGWHFMQFIDSYQQLFAANGFKQSVLFPATRLLSMKRPDQFVAISEATADTFYSALKIKPLKKQDFQRYWDEIITAIHKTDWFQTNQPTDPAQLPFHRGRMALLERFAATPAAGLVIQNSPDLDEVQTSTEEMTSVPAANHVTDKPQSHSVLANEYQPKVKKAPVAQPKKMTIDKRKTAKTNIAAATKLMSQYYFANKEKFAKVNVKAHRESIIQRLVDGESVAEVFESLLN</sequence>
<name>A0A545U4F2_9GAMM</name>
<reference evidence="2 3" key="1">
    <citation type="submission" date="2019-07" db="EMBL/GenBank/DDBJ databases">
        <title>Draft genome for Aliikangiella sp. M105.</title>
        <authorList>
            <person name="Wang G."/>
        </authorList>
    </citation>
    <scope>NUCLEOTIDE SEQUENCE [LARGE SCALE GENOMIC DNA]</scope>
    <source>
        <strain evidence="2 3">M105</strain>
    </source>
</reference>
<dbReference type="Proteomes" id="UP000315439">
    <property type="component" value="Unassembled WGS sequence"/>
</dbReference>
<organism evidence="2 3">
    <name type="scientific">Aliikangiella coralliicola</name>
    <dbReference type="NCBI Taxonomy" id="2592383"/>
    <lineage>
        <taxon>Bacteria</taxon>
        <taxon>Pseudomonadati</taxon>
        <taxon>Pseudomonadota</taxon>
        <taxon>Gammaproteobacteria</taxon>
        <taxon>Oceanospirillales</taxon>
        <taxon>Pleioneaceae</taxon>
        <taxon>Aliikangiella</taxon>
    </lineage>
</organism>
<dbReference type="RefSeq" id="WP_142933910.1">
    <property type="nucleotide sequence ID" value="NZ_ML660170.1"/>
</dbReference>
<dbReference type="AlphaFoldDB" id="A0A545U4F2"/>
<evidence type="ECO:0000256" key="1">
    <source>
        <dbReference type="SAM" id="MobiDB-lite"/>
    </source>
</evidence>
<gene>
    <name evidence="2" type="ORF">FLL46_22310</name>
</gene>
<accession>A0A545U4F2</accession>
<protein>
    <submittedName>
        <fullName evidence="2">Uncharacterized protein</fullName>
    </submittedName>
</protein>
<dbReference type="OrthoDB" id="6190762at2"/>
<proteinExistence type="predicted"/>
<feature type="region of interest" description="Disordered" evidence="1">
    <location>
        <begin position="1"/>
        <end position="25"/>
    </location>
</feature>